<feature type="transmembrane region" description="Helical" evidence="1">
    <location>
        <begin position="145"/>
        <end position="169"/>
    </location>
</feature>
<proteinExistence type="predicted"/>
<feature type="transmembrane region" description="Helical" evidence="1">
    <location>
        <begin position="181"/>
        <end position="199"/>
    </location>
</feature>
<dbReference type="RefSeq" id="WP_053070208.1">
    <property type="nucleotide sequence ID" value="NZ_CP049044.1"/>
</dbReference>
<sequence>MLTIKSPNNYNEMLEGLNKGTFFTTLIFFFVLRYVEIIPKIIIPESLIPPMKDYKELMDWVVSFGAIPLAAALLATFLSSFFEIHNKISTLLGTRYIWDKFFIITPMLKSANINKQLNRAEIKLAMNKLYYPEAKKIDQHYVQLFWRYAMFFWIFFEHIFVVLTTICALEFIDRDKSFTGLWLYLAALSVVTLAQWYFVTVKKSIDQANQIPVKAIKKYFK</sequence>
<dbReference type="GeneID" id="96619207"/>
<evidence type="ECO:0000256" key="1">
    <source>
        <dbReference type="SAM" id="Phobius"/>
    </source>
</evidence>
<dbReference type="EMBL" id="LT629795">
    <property type="protein sequence ID" value="SDU41921.1"/>
    <property type="molecule type" value="Genomic_DNA"/>
</dbReference>
<keyword evidence="1" id="KW-0472">Membrane</keyword>
<reference evidence="2 3" key="1">
    <citation type="submission" date="2016-10" db="EMBL/GenBank/DDBJ databases">
        <authorList>
            <person name="Varghese N."/>
            <person name="Submissions S."/>
        </authorList>
    </citation>
    <scope>NUCLEOTIDE SEQUENCE [LARGE SCALE GENOMIC DNA]</scope>
    <source>
        <strain evidence="2 3">BS3667</strain>
    </source>
</reference>
<protein>
    <recommendedName>
        <fullName evidence="4">DUF4328 domain-containing protein</fullName>
    </recommendedName>
</protein>
<evidence type="ECO:0000313" key="2">
    <source>
        <dbReference type="EMBL" id="SDU41921.1"/>
    </source>
</evidence>
<dbReference type="Proteomes" id="UP000182058">
    <property type="component" value="Chromosome I"/>
</dbReference>
<accession>A0ABY0VM97</accession>
<feature type="transmembrane region" description="Helical" evidence="1">
    <location>
        <begin position="20"/>
        <end position="39"/>
    </location>
</feature>
<name>A0ABY0VM97_9PSED</name>
<keyword evidence="1" id="KW-0812">Transmembrane</keyword>
<evidence type="ECO:0000313" key="3">
    <source>
        <dbReference type="Proteomes" id="UP000182058"/>
    </source>
</evidence>
<evidence type="ECO:0008006" key="4">
    <source>
        <dbReference type="Google" id="ProtNLM"/>
    </source>
</evidence>
<keyword evidence="3" id="KW-1185">Reference proteome</keyword>
<organism evidence="2 3">
    <name type="scientific">Pseudomonas psychrophila</name>
    <dbReference type="NCBI Taxonomy" id="122355"/>
    <lineage>
        <taxon>Bacteria</taxon>
        <taxon>Pseudomonadati</taxon>
        <taxon>Pseudomonadota</taxon>
        <taxon>Gammaproteobacteria</taxon>
        <taxon>Pseudomonadales</taxon>
        <taxon>Pseudomonadaceae</taxon>
        <taxon>Pseudomonas</taxon>
    </lineage>
</organism>
<keyword evidence="1" id="KW-1133">Transmembrane helix</keyword>
<feature type="transmembrane region" description="Helical" evidence="1">
    <location>
        <begin position="60"/>
        <end position="82"/>
    </location>
</feature>
<gene>
    <name evidence="2" type="ORF">SAMN04490201_1524</name>
</gene>